<keyword evidence="2" id="KW-0489">Methyltransferase</keyword>
<dbReference type="RefSeq" id="WP_258369324.1">
    <property type="nucleotide sequence ID" value="NZ_QKLZ01000004.1"/>
</dbReference>
<dbReference type="AlphaFoldDB" id="A0A2Y9ABN0"/>
<protein>
    <submittedName>
        <fullName evidence="2">Phospholipid methyltransferase</fullName>
    </submittedName>
</protein>
<evidence type="ECO:0000313" key="2">
    <source>
        <dbReference type="EMBL" id="SSA40658.1"/>
    </source>
</evidence>
<accession>A0A2Y9ABN0</accession>
<feature type="transmembrane region" description="Helical" evidence="1">
    <location>
        <begin position="41"/>
        <end position="60"/>
    </location>
</feature>
<keyword evidence="1" id="KW-0812">Transmembrane</keyword>
<dbReference type="Gene3D" id="1.20.120.1630">
    <property type="match status" value="1"/>
</dbReference>
<name>A0A2Y9ABN0_9MICO</name>
<sequence>MAIAGFAGVLAAQAAMGSSWRTGVDPTERTGLVTSGMFAVVRNPIFTAMLTALLGLTLLVPTA</sequence>
<dbReference type="GO" id="GO:0032259">
    <property type="term" value="P:methylation"/>
    <property type="evidence" value="ECO:0007669"/>
    <property type="project" value="UniProtKB-KW"/>
</dbReference>
<dbReference type="Proteomes" id="UP000250222">
    <property type="component" value="Unassembled WGS sequence"/>
</dbReference>
<dbReference type="EMBL" id="UETB01000004">
    <property type="protein sequence ID" value="SSA40658.1"/>
    <property type="molecule type" value="Genomic_DNA"/>
</dbReference>
<evidence type="ECO:0000313" key="3">
    <source>
        <dbReference type="Proteomes" id="UP000250222"/>
    </source>
</evidence>
<keyword evidence="2" id="KW-0808">Transferase</keyword>
<proteinExistence type="predicted"/>
<keyword evidence="1" id="KW-1133">Transmembrane helix</keyword>
<dbReference type="GO" id="GO:0008168">
    <property type="term" value="F:methyltransferase activity"/>
    <property type="evidence" value="ECO:0007669"/>
    <property type="project" value="UniProtKB-KW"/>
</dbReference>
<gene>
    <name evidence="2" type="ORF">SAMN05216184_104222</name>
</gene>
<reference evidence="2 3" key="1">
    <citation type="submission" date="2016-10" db="EMBL/GenBank/DDBJ databases">
        <authorList>
            <person name="Cai Z."/>
        </authorList>
    </citation>
    <scope>NUCLEOTIDE SEQUENCE [LARGE SCALE GENOMIC DNA]</scope>
    <source>
        <strain evidence="2 3">CGMCC 1.10826</strain>
    </source>
</reference>
<keyword evidence="1" id="KW-0472">Membrane</keyword>
<organism evidence="2 3">
    <name type="scientific">Georgenia satyanarayanai</name>
    <dbReference type="NCBI Taxonomy" id="860221"/>
    <lineage>
        <taxon>Bacteria</taxon>
        <taxon>Bacillati</taxon>
        <taxon>Actinomycetota</taxon>
        <taxon>Actinomycetes</taxon>
        <taxon>Micrococcales</taxon>
        <taxon>Bogoriellaceae</taxon>
        <taxon>Georgenia</taxon>
    </lineage>
</organism>
<keyword evidence="3" id="KW-1185">Reference proteome</keyword>
<evidence type="ECO:0000256" key="1">
    <source>
        <dbReference type="SAM" id="Phobius"/>
    </source>
</evidence>